<evidence type="ECO:0000313" key="2">
    <source>
        <dbReference type="Proteomes" id="UP000762676"/>
    </source>
</evidence>
<keyword evidence="2" id="KW-1185">Reference proteome</keyword>
<name>A0AAV4F1U5_9GAST</name>
<dbReference type="Proteomes" id="UP000762676">
    <property type="component" value="Unassembled WGS sequence"/>
</dbReference>
<proteinExistence type="predicted"/>
<accession>A0AAV4F1U5</accession>
<gene>
    <name evidence="1" type="ORF">ElyMa_003695200</name>
</gene>
<organism evidence="1 2">
    <name type="scientific">Elysia marginata</name>
    <dbReference type="NCBI Taxonomy" id="1093978"/>
    <lineage>
        <taxon>Eukaryota</taxon>
        <taxon>Metazoa</taxon>
        <taxon>Spiralia</taxon>
        <taxon>Lophotrochozoa</taxon>
        <taxon>Mollusca</taxon>
        <taxon>Gastropoda</taxon>
        <taxon>Heterobranchia</taxon>
        <taxon>Euthyneura</taxon>
        <taxon>Panpulmonata</taxon>
        <taxon>Sacoglossa</taxon>
        <taxon>Placobranchoidea</taxon>
        <taxon>Plakobranchidae</taxon>
        <taxon>Elysia</taxon>
    </lineage>
</organism>
<evidence type="ECO:0000313" key="1">
    <source>
        <dbReference type="EMBL" id="GFR66979.1"/>
    </source>
</evidence>
<sequence length="284" mass="32248">MPTFHTGHPRREEELFWEHSQNFSGKQDRPKRLDGSALALARCGKYTGAAWISRECEHRTSRRAVLGRLDLVPKNRLTNVPDTRQKIPMRVRWREGKHERDGDREKRENNCLCTKVDVWRRPPPAKSTFLRSSFSTFLLCFTFLAYLARRMSSSQGENTGHMSTHNNRNRVPGTLDWGQKAAGTTESHHKGEYGTYGTCEERRQGRGVIVFPSASYYTLWISTITGVAPRGSLFNTIELNTGDTKPRTVKSDEIQGRVGEVAGSVVVIRDLGTIVIIVMESLQR</sequence>
<dbReference type="AlphaFoldDB" id="A0AAV4F1U5"/>
<dbReference type="EMBL" id="BMAT01007572">
    <property type="protein sequence ID" value="GFR66979.1"/>
    <property type="molecule type" value="Genomic_DNA"/>
</dbReference>
<reference evidence="1 2" key="1">
    <citation type="journal article" date="2021" name="Elife">
        <title>Chloroplast acquisition without the gene transfer in kleptoplastic sea slugs, Plakobranchus ocellatus.</title>
        <authorList>
            <person name="Maeda T."/>
            <person name="Takahashi S."/>
            <person name="Yoshida T."/>
            <person name="Shimamura S."/>
            <person name="Takaki Y."/>
            <person name="Nagai Y."/>
            <person name="Toyoda A."/>
            <person name="Suzuki Y."/>
            <person name="Arimoto A."/>
            <person name="Ishii H."/>
            <person name="Satoh N."/>
            <person name="Nishiyama T."/>
            <person name="Hasebe M."/>
            <person name="Maruyama T."/>
            <person name="Minagawa J."/>
            <person name="Obokata J."/>
            <person name="Shigenobu S."/>
        </authorList>
    </citation>
    <scope>NUCLEOTIDE SEQUENCE [LARGE SCALE GENOMIC DNA]</scope>
</reference>
<protein>
    <submittedName>
        <fullName evidence="1">Uncharacterized protein</fullName>
    </submittedName>
</protein>
<comment type="caution">
    <text evidence="1">The sequence shown here is derived from an EMBL/GenBank/DDBJ whole genome shotgun (WGS) entry which is preliminary data.</text>
</comment>